<evidence type="ECO:0000313" key="1">
    <source>
        <dbReference type="EMBL" id="KAJ0010924.1"/>
    </source>
</evidence>
<dbReference type="EMBL" id="CM047749">
    <property type="protein sequence ID" value="KAJ0010924.1"/>
    <property type="molecule type" value="Genomic_DNA"/>
</dbReference>
<evidence type="ECO:0000313" key="2">
    <source>
        <dbReference type="Proteomes" id="UP001163603"/>
    </source>
</evidence>
<keyword evidence="2" id="KW-1185">Reference proteome</keyword>
<name>A0ACC0X7G5_9ROSI</name>
<proteinExistence type="predicted"/>
<reference evidence="2" key="1">
    <citation type="journal article" date="2023" name="G3 (Bethesda)">
        <title>Genome assembly and association tests identify interacting loci associated with vigor, precocity, and sex in interspecific pistachio rootstocks.</title>
        <authorList>
            <person name="Palmer W."/>
            <person name="Jacygrad E."/>
            <person name="Sagayaradj S."/>
            <person name="Cavanaugh K."/>
            <person name="Han R."/>
            <person name="Bertier L."/>
            <person name="Beede B."/>
            <person name="Kafkas S."/>
            <person name="Golino D."/>
            <person name="Preece J."/>
            <person name="Michelmore R."/>
        </authorList>
    </citation>
    <scope>NUCLEOTIDE SEQUENCE [LARGE SCALE GENOMIC DNA]</scope>
</reference>
<organism evidence="1 2">
    <name type="scientific">Pistacia integerrima</name>
    <dbReference type="NCBI Taxonomy" id="434235"/>
    <lineage>
        <taxon>Eukaryota</taxon>
        <taxon>Viridiplantae</taxon>
        <taxon>Streptophyta</taxon>
        <taxon>Embryophyta</taxon>
        <taxon>Tracheophyta</taxon>
        <taxon>Spermatophyta</taxon>
        <taxon>Magnoliopsida</taxon>
        <taxon>eudicotyledons</taxon>
        <taxon>Gunneridae</taxon>
        <taxon>Pentapetalae</taxon>
        <taxon>rosids</taxon>
        <taxon>malvids</taxon>
        <taxon>Sapindales</taxon>
        <taxon>Anacardiaceae</taxon>
        <taxon>Pistacia</taxon>
    </lineage>
</organism>
<dbReference type="Proteomes" id="UP001163603">
    <property type="component" value="Chromosome 14"/>
</dbReference>
<gene>
    <name evidence="1" type="ORF">Pint_34457</name>
</gene>
<accession>A0ACC0X7G5</accession>
<comment type="caution">
    <text evidence="1">The sequence shown here is derived from an EMBL/GenBank/DDBJ whole genome shotgun (WGS) entry which is preliminary data.</text>
</comment>
<sequence length="271" mass="30288">MTEYWVSQGNKWCDFCKIYISNNPSSIRNHELGQRHRENVSKKLADMRKENAAKDKEQKEAARALEQIEAVMLFSLIFNICQKAKRSYQKDVANLQSRDSNADALDDQESNSLMTEWDYDGTSGYYFNSSNGLYYDPKSGFYYSDAIAKWVTQEEAYATAQSSVDSKHKPRMKGPLPASGAGPIKENKDSVKGQTGPAPGPVVSASLNPLRSVKGAPSSVTVGKRKREDNKPKQKAKPVNAEEAAALKAREAARKRVEKREKPLLGLYQSR</sequence>
<protein>
    <submittedName>
        <fullName evidence="1">Uncharacterized protein</fullName>
    </submittedName>
</protein>